<sequence length="289" mass="32698">MAEAAEDGEDFLDDSPHVPRDGADPPASTSQTAPPDKKRNAFAELMSPKLKAPKSDASDTKPHRSLKSLSPWKGALLDYIKHPERFPDSVLRATPNTVLIKDSFPKATIHLLLLPRSPKHHDLHPHEAFKDAEFLAMMKEEAASAAQIAAAELGRQLSPFSAASKARNDAMDAGIPYDELPPGRDYLSDIRVGIHAHPSMAHLHVHIISRDMHSDRLKHRKHYNSFNTSFFIPVADYPLDEDDERLRTSFQNANLSKEFVCWRCKKVFGNKFAELKRHLNEEFENWKRE</sequence>
<comment type="catalytic activity">
    <reaction evidence="16">
        <text>a 5'-end adenosine-5'-diphospho-5'-ribonucleoside-2'-deoxyribonucleotide-DNA + H2O = a 5'-end 5'-phospho-ribonucleoside-2'-deoxyribonucleotide-DNA + AMP + 2 H(+)</text>
        <dbReference type="Rhea" id="RHEA:52132"/>
        <dbReference type="Rhea" id="RHEA-COMP:13182"/>
        <dbReference type="Rhea" id="RHEA-COMP:13183"/>
        <dbReference type="ChEBI" id="CHEBI:15377"/>
        <dbReference type="ChEBI" id="CHEBI:15378"/>
        <dbReference type="ChEBI" id="CHEBI:136414"/>
        <dbReference type="ChEBI" id="CHEBI:136415"/>
        <dbReference type="ChEBI" id="CHEBI:456215"/>
        <dbReference type="EC" id="3.6.1.71"/>
    </reaction>
</comment>
<feature type="domain" description="Aprataxin C2HE/C2H2/C2HC zinc finger" evidence="22">
    <location>
        <begin position="227"/>
        <end position="285"/>
    </location>
</feature>
<evidence type="ECO:0000256" key="10">
    <source>
        <dbReference type="ARBA" id="ARBA00022833"/>
    </source>
</evidence>
<dbReference type="GO" id="GO:0030983">
    <property type="term" value="F:mismatched DNA binding"/>
    <property type="evidence" value="ECO:0007669"/>
    <property type="project" value="TreeGrafter"/>
</dbReference>
<dbReference type="InterPro" id="IPR032566">
    <property type="entry name" value="Znf-C2HE"/>
</dbReference>
<keyword evidence="13" id="KW-0539">Nucleus</keyword>
<evidence type="ECO:0000256" key="19">
    <source>
        <dbReference type="ARBA" id="ARBA00076243"/>
    </source>
</evidence>
<evidence type="ECO:0000256" key="4">
    <source>
        <dbReference type="ARBA" id="ARBA00012496"/>
    </source>
</evidence>
<comment type="catalytic activity">
    <reaction evidence="14">
        <text>a 3'-end 2'-deoxyribonucleotide-3'-diphospho-5'-guanosine-DNA + H2O = a 3'-end 2'-deoxyribonucleotide 3'-phosphate-DNA + GMP + 2 H(+)</text>
        <dbReference type="Rhea" id="RHEA:52140"/>
        <dbReference type="Rhea" id="RHEA-COMP:13186"/>
        <dbReference type="Rhea" id="RHEA-COMP:13187"/>
        <dbReference type="ChEBI" id="CHEBI:15377"/>
        <dbReference type="ChEBI" id="CHEBI:15378"/>
        <dbReference type="ChEBI" id="CHEBI:58115"/>
        <dbReference type="ChEBI" id="CHEBI:136419"/>
        <dbReference type="ChEBI" id="CHEBI:136420"/>
        <dbReference type="EC" id="3.6.1.72"/>
    </reaction>
</comment>
<dbReference type="Pfam" id="PF16278">
    <property type="entry name" value="zf-C2HE"/>
    <property type="match status" value="1"/>
</dbReference>
<evidence type="ECO:0000256" key="3">
    <source>
        <dbReference type="ARBA" id="ARBA00012495"/>
    </source>
</evidence>
<comment type="subcellular location">
    <subcellularLocation>
        <location evidence="2">Cytoplasm</location>
    </subcellularLocation>
    <subcellularLocation>
        <location evidence="1">Nucleus</location>
    </subcellularLocation>
</comment>
<dbReference type="GO" id="GO:0003725">
    <property type="term" value="F:double-stranded RNA binding"/>
    <property type="evidence" value="ECO:0007669"/>
    <property type="project" value="TreeGrafter"/>
</dbReference>
<keyword evidence="11" id="KW-0238">DNA-binding</keyword>
<protein>
    <recommendedName>
        <fullName evidence="18">Aprataxin-like protein</fullName>
        <ecNumber evidence="4">3.6.1.71</ecNumber>
        <ecNumber evidence="3">3.6.1.72</ecNumber>
    </recommendedName>
    <alternativeName>
        <fullName evidence="19">Hit family protein 3</fullName>
    </alternativeName>
</protein>
<comment type="catalytic activity">
    <reaction evidence="15">
        <text>a 5'-end adenosine-5'-diphospho-5'-2'-deoxyribonucleoside-DNA + H2O = a 5'-end 5'-phospho-2'-deoxyribonucleoside-DNA + AMP + 2 H(+)</text>
        <dbReference type="Rhea" id="RHEA:52128"/>
        <dbReference type="Rhea" id="RHEA-COMP:13180"/>
        <dbReference type="Rhea" id="RHEA-COMP:13181"/>
        <dbReference type="ChEBI" id="CHEBI:15377"/>
        <dbReference type="ChEBI" id="CHEBI:15378"/>
        <dbReference type="ChEBI" id="CHEBI:136412"/>
        <dbReference type="ChEBI" id="CHEBI:136413"/>
        <dbReference type="ChEBI" id="CHEBI:456215"/>
        <dbReference type="EC" id="3.6.1.71"/>
    </reaction>
</comment>
<dbReference type="GO" id="GO:0003697">
    <property type="term" value="F:single-stranded DNA binding"/>
    <property type="evidence" value="ECO:0007669"/>
    <property type="project" value="TreeGrafter"/>
</dbReference>
<evidence type="ECO:0000256" key="2">
    <source>
        <dbReference type="ARBA" id="ARBA00004496"/>
    </source>
</evidence>
<feature type="region of interest" description="Disordered" evidence="20">
    <location>
        <begin position="1"/>
        <end position="67"/>
    </location>
</feature>
<dbReference type="PROSITE" id="PS00892">
    <property type="entry name" value="HIT_1"/>
    <property type="match status" value="1"/>
</dbReference>
<evidence type="ECO:0000256" key="7">
    <source>
        <dbReference type="ARBA" id="ARBA00022763"/>
    </source>
</evidence>
<keyword evidence="7" id="KW-0227">DNA damage</keyword>
<dbReference type="GO" id="GO:0033699">
    <property type="term" value="F:DNA 5'-adenosine monophosphate hydrolase activity"/>
    <property type="evidence" value="ECO:0007669"/>
    <property type="project" value="UniProtKB-EC"/>
</dbReference>
<evidence type="ECO:0000256" key="16">
    <source>
        <dbReference type="ARBA" id="ARBA00044713"/>
    </source>
</evidence>
<dbReference type="GO" id="GO:1990165">
    <property type="term" value="F:single-strand break-containing DNA binding"/>
    <property type="evidence" value="ECO:0007669"/>
    <property type="project" value="TreeGrafter"/>
</dbReference>
<dbReference type="Pfam" id="PF01230">
    <property type="entry name" value="HIT"/>
    <property type="match status" value="1"/>
</dbReference>
<dbReference type="GO" id="GO:0000012">
    <property type="term" value="P:single strand break repair"/>
    <property type="evidence" value="ECO:0007669"/>
    <property type="project" value="TreeGrafter"/>
</dbReference>
<evidence type="ECO:0000256" key="5">
    <source>
        <dbReference type="ARBA" id="ARBA00022490"/>
    </source>
</evidence>
<dbReference type="FunFam" id="3.30.428.10:FF:000017">
    <property type="entry name" value="Aprataxin-like protein"/>
    <property type="match status" value="1"/>
</dbReference>
<gene>
    <name evidence="23" type="ORF">B0T14DRAFT_423710</name>
</gene>
<evidence type="ECO:0000256" key="1">
    <source>
        <dbReference type="ARBA" id="ARBA00004123"/>
    </source>
</evidence>
<keyword evidence="5" id="KW-0963">Cytoplasm</keyword>
<dbReference type="GO" id="GO:0120108">
    <property type="term" value="F:DNA-3'-diphospho-5'-guanosine diphosphatase activity"/>
    <property type="evidence" value="ECO:0007669"/>
    <property type="project" value="UniProtKB-EC"/>
</dbReference>
<feature type="compositionally biased region" description="Acidic residues" evidence="20">
    <location>
        <begin position="1"/>
        <end position="13"/>
    </location>
</feature>
<dbReference type="SUPFAM" id="SSF54197">
    <property type="entry name" value="HIT-like"/>
    <property type="match status" value="1"/>
</dbReference>
<evidence type="ECO:0000259" key="22">
    <source>
        <dbReference type="Pfam" id="PF16278"/>
    </source>
</evidence>
<dbReference type="GO" id="GO:0005737">
    <property type="term" value="C:cytoplasm"/>
    <property type="evidence" value="ECO:0007669"/>
    <property type="project" value="UniProtKB-SubCell"/>
</dbReference>
<dbReference type="GO" id="GO:0005634">
    <property type="term" value="C:nucleus"/>
    <property type="evidence" value="ECO:0007669"/>
    <property type="project" value="UniProtKB-SubCell"/>
</dbReference>
<organism evidence="23 24">
    <name type="scientific">Immersiella caudata</name>
    <dbReference type="NCBI Taxonomy" id="314043"/>
    <lineage>
        <taxon>Eukaryota</taxon>
        <taxon>Fungi</taxon>
        <taxon>Dikarya</taxon>
        <taxon>Ascomycota</taxon>
        <taxon>Pezizomycotina</taxon>
        <taxon>Sordariomycetes</taxon>
        <taxon>Sordariomycetidae</taxon>
        <taxon>Sordariales</taxon>
        <taxon>Lasiosphaeriaceae</taxon>
        <taxon>Immersiella</taxon>
    </lineage>
</organism>
<proteinExistence type="predicted"/>
<evidence type="ECO:0000313" key="24">
    <source>
        <dbReference type="Proteomes" id="UP001175000"/>
    </source>
</evidence>
<keyword evidence="12" id="KW-0234">DNA repair</keyword>
<comment type="function">
    <text evidence="17">DNA-binding protein involved in single-strand DNA break repair, double-strand DNA break repair and base excision repair. Resolves abortive DNA ligation intermediates formed either at base excision sites, or when DNA ligases attempt to repair non-ligatable breaks induced by reactive oxygen species. Catalyzes the release of adenylate groups covalently linked to 5'-phosphate termini, resulting in the production of 5'-phosphate termini that can be efficiently rejoined. Likewise, catalyzes the release of 3'-linked guanosine (DNAppG) and inosine (DNAppI) from DNA, but has higher specific activity with 5'-linked adenosine (AppDNA).</text>
</comment>
<evidence type="ECO:0000259" key="21">
    <source>
        <dbReference type="Pfam" id="PF01230"/>
    </source>
</evidence>
<feature type="compositionally biased region" description="Basic and acidic residues" evidence="20">
    <location>
        <begin position="53"/>
        <end position="62"/>
    </location>
</feature>
<accession>A0AA39X525</accession>
<dbReference type="EMBL" id="JAULSU010000002">
    <property type="protein sequence ID" value="KAK0627463.1"/>
    <property type="molecule type" value="Genomic_DNA"/>
</dbReference>
<evidence type="ECO:0000256" key="6">
    <source>
        <dbReference type="ARBA" id="ARBA00022723"/>
    </source>
</evidence>
<dbReference type="AlphaFoldDB" id="A0AA39X525"/>
<comment type="caution">
    <text evidence="23">The sequence shown here is derived from an EMBL/GenBank/DDBJ whole genome shotgun (WGS) entry which is preliminary data.</text>
</comment>
<dbReference type="PANTHER" id="PTHR12486">
    <property type="entry name" value="APRATAXIN-RELATED"/>
    <property type="match status" value="1"/>
</dbReference>
<evidence type="ECO:0000256" key="12">
    <source>
        <dbReference type="ARBA" id="ARBA00023204"/>
    </source>
</evidence>
<evidence type="ECO:0000256" key="14">
    <source>
        <dbReference type="ARBA" id="ARBA00024601"/>
    </source>
</evidence>
<feature type="compositionally biased region" description="Basic and acidic residues" evidence="20">
    <location>
        <begin position="14"/>
        <end position="23"/>
    </location>
</feature>
<dbReference type="PANTHER" id="PTHR12486:SF4">
    <property type="entry name" value="APRATAXIN"/>
    <property type="match status" value="1"/>
</dbReference>
<evidence type="ECO:0000313" key="23">
    <source>
        <dbReference type="EMBL" id="KAK0627463.1"/>
    </source>
</evidence>
<feature type="domain" description="HIT" evidence="21">
    <location>
        <begin position="87"/>
        <end position="212"/>
    </location>
</feature>
<keyword evidence="9" id="KW-0378">Hydrolase</keyword>
<dbReference type="EC" id="3.6.1.72" evidence="3"/>
<evidence type="ECO:0000256" key="15">
    <source>
        <dbReference type="ARBA" id="ARBA00044639"/>
    </source>
</evidence>
<evidence type="ECO:0000256" key="9">
    <source>
        <dbReference type="ARBA" id="ARBA00022801"/>
    </source>
</evidence>
<keyword evidence="24" id="KW-1185">Reference proteome</keyword>
<dbReference type="EC" id="3.6.1.71" evidence="4"/>
<name>A0AA39X525_9PEZI</name>
<evidence type="ECO:0000256" key="17">
    <source>
        <dbReference type="ARBA" id="ARBA00059438"/>
    </source>
</evidence>
<keyword evidence="6" id="KW-0479">Metal-binding</keyword>
<evidence type="ECO:0000256" key="13">
    <source>
        <dbReference type="ARBA" id="ARBA00023242"/>
    </source>
</evidence>
<dbReference type="InterPro" id="IPR036265">
    <property type="entry name" value="HIT-like_sf"/>
</dbReference>
<reference evidence="23" key="1">
    <citation type="submission" date="2023-06" db="EMBL/GenBank/DDBJ databases">
        <title>Genome-scale phylogeny and comparative genomics of the fungal order Sordariales.</title>
        <authorList>
            <consortium name="Lawrence Berkeley National Laboratory"/>
            <person name="Hensen N."/>
            <person name="Bonometti L."/>
            <person name="Westerberg I."/>
            <person name="Brannstrom I.O."/>
            <person name="Guillou S."/>
            <person name="Cros-Aarteil S."/>
            <person name="Calhoun S."/>
            <person name="Haridas S."/>
            <person name="Kuo A."/>
            <person name="Mondo S."/>
            <person name="Pangilinan J."/>
            <person name="Riley R."/>
            <person name="Labutti K."/>
            <person name="Andreopoulos B."/>
            <person name="Lipzen A."/>
            <person name="Chen C."/>
            <person name="Yanf M."/>
            <person name="Daum C."/>
            <person name="Ng V."/>
            <person name="Clum A."/>
            <person name="Steindorff A."/>
            <person name="Ohm R."/>
            <person name="Martin F."/>
            <person name="Silar P."/>
            <person name="Natvig D."/>
            <person name="Lalanne C."/>
            <person name="Gautier V."/>
            <person name="Ament-Velasquez S.L."/>
            <person name="Kruys A."/>
            <person name="Hutchinson M.I."/>
            <person name="Powell A.J."/>
            <person name="Barry K."/>
            <person name="Miller A.N."/>
            <person name="Grigoriev I.V."/>
            <person name="Debuchy R."/>
            <person name="Gladieux P."/>
            <person name="Thoren M.H."/>
            <person name="Johannesson H."/>
        </authorList>
    </citation>
    <scope>NUCLEOTIDE SEQUENCE</scope>
    <source>
        <strain evidence="23">CBS 606.72</strain>
    </source>
</reference>
<evidence type="ECO:0000256" key="18">
    <source>
        <dbReference type="ARBA" id="ARBA00068941"/>
    </source>
</evidence>
<keyword evidence="10" id="KW-0862">Zinc</keyword>
<dbReference type="InterPro" id="IPR011146">
    <property type="entry name" value="HIT-like"/>
</dbReference>
<dbReference type="GO" id="GO:0008270">
    <property type="term" value="F:zinc ion binding"/>
    <property type="evidence" value="ECO:0007669"/>
    <property type="project" value="UniProtKB-KW"/>
</dbReference>
<evidence type="ECO:0000256" key="20">
    <source>
        <dbReference type="SAM" id="MobiDB-lite"/>
    </source>
</evidence>
<dbReference type="Gene3D" id="3.30.428.10">
    <property type="entry name" value="HIT-like"/>
    <property type="match status" value="1"/>
</dbReference>
<evidence type="ECO:0000256" key="11">
    <source>
        <dbReference type="ARBA" id="ARBA00023125"/>
    </source>
</evidence>
<keyword evidence="8" id="KW-0863">Zinc-finger</keyword>
<dbReference type="Proteomes" id="UP001175000">
    <property type="component" value="Unassembled WGS sequence"/>
</dbReference>
<dbReference type="InterPro" id="IPR019808">
    <property type="entry name" value="Histidine_triad_CS"/>
</dbReference>
<evidence type="ECO:0000256" key="8">
    <source>
        <dbReference type="ARBA" id="ARBA00022771"/>
    </source>
</evidence>